<protein>
    <submittedName>
        <fullName evidence="2">DUF2790 domain-containing protein</fullName>
    </submittedName>
</protein>
<dbReference type="InterPro" id="IPR021245">
    <property type="entry name" value="DUF2790"/>
</dbReference>
<organism evidence="2 3">
    <name type="scientific">Pseudomonas mandelii</name>
    <dbReference type="NCBI Taxonomy" id="75612"/>
    <lineage>
        <taxon>Bacteria</taxon>
        <taxon>Pseudomonadati</taxon>
        <taxon>Pseudomonadota</taxon>
        <taxon>Gammaproteobacteria</taxon>
        <taxon>Pseudomonadales</taxon>
        <taxon>Pseudomonadaceae</taxon>
        <taxon>Pseudomonas</taxon>
    </lineage>
</organism>
<comment type="caution">
    <text evidence="2">The sequence shown here is derived from an EMBL/GenBank/DDBJ whole genome shotgun (WGS) entry which is preliminary data.</text>
</comment>
<reference evidence="2 3" key="1">
    <citation type="journal article" date="2019" name="Environ. Microbiol.">
        <title>Species interactions and distinct microbial communities in high Arctic permafrost affected cryosols are associated with the CH4 and CO2 gas fluxes.</title>
        <authorList>
            <person name="Altshuler I."/>
            <person name="Hamel J."/>
            <person name="Turney S."/>
            <person name="Magnuson E."/>
            <person name="Levesque R."/>
            <person name="Greer C."/>
            <person name="Whyte L.G."/>
        </authorList>
    </citation>
    <scope>NUCLEOTIDE SEQUENCE [LARGE SCALE GENOMIC DNA]</scope>
    <source>
        <strain evidence="2 3">OWC5</strain>
    </source>
</reference>
<dbReference type="Proteomes" id="UP000320914">
    <property type="component" value="Unassembled WGS sequence"/>
</dbReference>
<feature type="chain" id="PRO_5021259909" evidence="1">
    <location>
        <begin position="19"/>
        <end position="77"/>
    </location>
</feature>
<evidence type="ECO:0000313" key="2">
    <source>
        <dbReference type="EMBL" id="TPG84854.1"/>
    </source>
</evidence>
<dbReference type="RefSeq" id="WP_140678610.1">
    <property type="nucleotide sequence ID" value="NZ_RCZA01000004.1"/>
</dbReference>
<dbReference type="Gene3D" id="2.30.140.50">
    <property type="entry name" value="Protein of unknown function DUF2790"/>
    <property type="match status" value="1"/>
</dbReference>
<name>A0A502IFB8_9PSED</name>
<dbReference type="Pfam" id="PF10976">
    <property type="entry name" value="DUF2790"/>
    <property type="match status" value="1"/>
</dbReference>
<dbReference type="EMBL" id="RCZA01000004">
    <property type="protein sequence ID" value="TPG84854.1"/>
    <property type="molecule type" value="Genomic_DNA"/>
</dbReference>
<keyword evidence="1" id="KW-0732">Signal</keyword>
<sequence length="77" mass="7970">MNTFFALFLTVAAGSAFAANDVQTGRTGVPFDVAKTISNSDTSQACGVVQAEMVYEDSKGERHIATYLVEGGGCSTG</sequence>
<proteinExistence type="predicted"/>
<evidence type="ECO:0000256" key="1">
    <source>
        <dbReference type="SAM" id="SignalP"/>
    </source>
</evidence>
<dbReference type="AlphaFoldDB" id="A0A502IFB8"/>
<accession>A0A502IFB8</accession>
<feature type="signal peptide" evidence="1">
    <location>
        <begin position="1"/>
        <end position="18"/>
    </location>
</feature>
<evidence type="ECO:0000313" key="3">
    <source>
        <dbReference type="Proteomes" id="UP000320914"/>
    </source>
</evidence>
<gene>
    <name evidence="2" type="ORF">EAH74_12170</name>
</gene>